<gene>
    <name evidence="2" type="ORF">ACFFTL_43705</name>
</gene>
<evidence type="ECO:0000313" key="3">
    <source>
        <dbReference type="Proteomes" id="UP001589710"/>
    </source>
</evidence>
<reference evidence="2 3" key="1">
    <citation type="submission" date="2024-09" db="EMBL/GenBank/DDBJ databases">
        <authorList>
            <person name="Sun Q."/>
            <person name="Mori K."/>
        </authorList>
    </citation>
    <scope>NUCLEOTIDE SEQUENCE [LARGE SCALE GENOMIC DNA]</scope>
    <source>
        <strain evidence="2 3">JCM 3331</strain>
    </source>
</reference>
<evidence type="ECO:0000313" key="2">
    <source>
        <dbReference type="EMBL" id="MFB9578975.1"/>
    </source>
</evidence>
<keyword evidence="3" id="KW-1185">Reference proteome</keyword>
<dbReference type="EMBL" id="JBHMCG010000204">
    <property type="protein sequence ID" value="MFB9578975.1"/>
    <property type="molecule type" value="Genomic_DNA"/>
</dbReference>
<feature type="region of interest" description="Disordered" evidence="1">
    <location>
        <begin position="1"/>
        <end position="22"/>
    </location>
</feature>
<dbReference type="RefSeq" id="WP_345514395.1">
    <property type="nucleotide sequence ID" value="NZ_BAAAXD010000027.1"/>
</dbReference>
<dbReference type="Proteomes" id="UP001589710">
    <property type="component" value="Unassembled WGS sequence"/>
</dbReference>
<organism evidence="2 3">
    <name type="scientific">Streptomyces yanii</name>
    <dbReference type="NCBI Taxonomy" id="78510"/>
    <lineage>
        <taxon>Bacteria</taxon>
        <taxon>Bacillati</taxon>
        <taxon>Actinomycetota</taxon>
        <taxon>Actinomycetes</taxon>
        <taxon>Kitasatosporales</taxon>
        <taxon>Streptomycetaceae</taxon>
        <taxon>Streptomyces</taxon>
    </lineage>
</organism>
<sequence>MTSGAHRGSRSGPAIVHPGDPEAVPEVLDAAPVVPGETAERNTTVTEIAQCLSGIGSGVLFHAQLGP</sequence>
<proteinExistence type="predicted"/>
<accession>A0ABV5RM76</accession>
<comment type="caution">
    <text evidence="2">The sequence shown here is derived from an EMBL/GenBank/DDBJ whole genome shotgun (WGS) entry which is preliminary data.</text>
</comment>
<evidence type="ECO:0000256" key="1">
    <source>
        <dbReference type="SAM" id="MobiDB-lite"/>
    </source>
</evidence>
<name>A0ABV5RM76_9ACTN</name>
<protein>
    <submittedName>
        <fullName evidence="2">Uncharacterized protein</fullName>
    </submittedName>
</protein>